<name>A0A4Q9KJN7_PROTD</name>
<protein>
    <recommendedName>
        <fullName evidence="1">DUF7691 domain-containing protein</fullName>
    </recommendedName>
</protein>
<gene>
    <name evidence="2" type="ORF">ET996_09350</name>
</gene>
<evidence type="ECO:0000313" key="3">
    <source>
        <dbReference type="Proteomes" id="UP000291933"/>
    </source>
</evidence>
<dbReference type="RefSeq" id="WP_131172300.1">
    <property type="nucleotide sequence ID" value="NZ_FXTL01000011.1"/>
</dbReference>
<sequence length="294" mass="31268">MSIRSLIPASLSSVHSLRPDAAAAEASGAGQRRIAPAMTASSISTSAPVTIKRLVRVVMDPTVARNAIVTVMGELRLTAIGVEALGTLFSGSPAIEEHLRGVAAAAYPPEVTPRRRGLLGKVGPITVVPDGAPIVKPGVPTNQDLHDVTHGRFVKADRLTAAWTLVRLWLDACGWPSLALDLDEAHMNDLDFELATGGVETRYALRRLLNDKLSLPLRTAPGQVTGYVDFDHARALRDAWRPALDTLSPHNRAVALHVVGWLGGLESWASYARAAGQPLPDLIASYTQPTASQA</sequence>
<dbReference type="Proteomes" id="UP000291933">
    <property type="component" value="Unassembled WGS sequence"/>
</dbReference>
<feature type="domain" description="DUF7691" evidence="1">
    <location>
        <begin position="137"/>
        <end position="277"/>
    </location>
</feature>
<dbReference type="InterPro" id="IPR056108">
    <property type="entry name" value="DUF7691"/>
</dbReference>
<reference evidence="2 3" key="1">
    <citation type="submission" date="2019-01" db="EMBL/GenBank/DDBJ databases">
        <title>Lactibacter flavus gen. nov., sp. nov., a novel bacterium of the family Propionibacteriaceae isolated from raw milk and dairy products.</title>
        <authorList>
            <person name="Huptas C."/>
            <person name="Wenning M."/>
            <person name="Breitenwieser F."/>
            <person name="Doll E."/>
            <person name="Von Neubeck M."/>
            <person name="Busse H.-J."/>
            <person name="Scherer S."/>
        </authorList>
    </citation>
    <scope>NUCLEOTIDE SEQUENCE [LARGE SCALE GENOMIC DNA]</scope>
    <source>
        <strain evidence="2 3">DSM 22130</strain>
    </source>
</reference>
<proteinExistence type="predicted"/>
<dbReference type="OrthoDB" id="3723918at2"/>
<dbReference type="Pfam" id="PF24740">
    <property type="entry name" value="DUF7691"/>
    <property type="match status" value="1"/>
</dbReference>
<comment type="caution">
    <text evidence="2">The sequence shown here is derived from an EMBL/GenBank/DDBJ whole genome shotgun (WGS) entry which is preliminary data.</text>
</comment>
<organism evidence="2 3">
    <name type="scientific">Propioniciclava tarda</name>
    <dbReference type="NCBI Taxonomy" id="433330"/>
    <lineage>
        <taxon>Bacteria</taxon>
        <taxon>Bacillati</taxon>
        <taxon>Actinomycetota</taxon>
        <taxon>Actinomycetes</taxon>
        <taxon>Propionibacteriales</taxon>
        <taxon>Propionibacteriaceae</taxon>
        <taxon>Propioniciclava</taxon>
    </lineage>
</organism>
<evidence type="ECO:0000259" key="1">
    <source>
        <dbReference type="Pfam" id="PF24740"/>
    </source>
</evidence>
<evidence type="ECO:0000313" key="2">
    <source>
        <dbReference type="EMBL" id="TBT94598.1"/>
    </source>
</evidence>
<keyword evidence="3" id="KW-1185">Reference proteome</keyword>
<dbReference type="EMBL" id="SDMR01000011">
    <property type="protein sequence ID" value="TBT94598.1"/>
    <property type="molecule type" value="Genomic_DNA"/>
</dbReference>
<dbReference type="AlphaFoldDB" id="A0A4Q9KJN7"/>
<accession>A0A4Q9KJN7</accession>